<evidence type="ECO:0000256" key="1">
    <source>
        <dbReference type="ARBA" id="ARBA00010645"/>
    </source>
</evidence>
<dbReference type="OrthoDB" id="9796575at2"/>
<dbReference type="AlphaFoldDB" id="A0A451DIG7"/>
<dbReference type="SUPFAM" id="SSF54285">
    <property type="entry name" value="MoaD/ThiS"/>
    <property type="match status" value="1"/>
</dbReference>
<proteinExistence type="inferred from homology"/>
<accession>A0A451DIG7</accession>
<dbReference type="EMBL" id="LR217730">
    <property type="protein sequence ID" value="VFP86453.1"/>
    <property type="molecule type" value="Genomic_DNA"/>
</dbReference>
<comment type="similarity">
    <text evidence="1 2">Belongs to the UPF0125 (RnfH) family.</text>
</comment>
<dbReference type="InterPro" id="IPR005346">
    <property type="entry name" value="RnfH"/>
</dbReference>
<dbReference type="InterPro" id="IPR037021">
    <property type="entry name" value="RnfH_sf"/>
</dbReference>
<dbReference type="HAMAP" id="MF_00460">
    <property type="entry name" value="UPF0125_RnfH"/>
    <property type="match status" value="1"/>
</dbReference>
<gene>
    <name evidence="3" type="primary">ratB</name>
    <name evidence="3" type="ORF">ERCIPSPA2889_563</name>
</gene>
<organism evidence="3 4">
    <name type="scientific">Candidatus Erwinia haradaeae</name>
    <dbReference type="NCBI Taxonomy" id="1922217"/>
    <lineage>
        <taxon>Bacteria</taxon>
        <taxon>Pseudomonadati</taxon>
        <taxon>Pseudomonadota</taxon>
        <taxon>Gammaproteobacteria</taxon>
        <taxon>Enterobacterales</taxon>
        <taxon>Erwiniaceae</taxon>
        <taxon>Erwinia</taxon>
    </lineage>
</organism>
<dbReference type="Pfam" id="PF03658">
    <property type="entry name" value="Ub-RnfH"/>
    <property type="match status" value="1"/>
</dbReference>
<sequence length="94" mass="10723">MSNILVDVVYALPKKQYIYHVELILDSSVEQAIMASGILELYPEINLQKNKVGIFNQLVKLNDKVYNGDRIEIYRPITALKRSSSALLNNNIDE</sequence>
<dbReference type="Gene3D" id="3.10.20.280">
    <property type="entry name" value="RnfH-like"/>
    <property type="match status" value="1"/>
</dbReference>
<name>A0A451DIG7_9GAMM</name>
<dbReference type="NCBIfam" id="NF002490">
    <property type="entry name" value="PRK01777.1"/>
    <property type="match status" value="1"/>
</dbReference>
<evidence type="ECO:0000313" key="4">
    <source>
        <dbReference type="Proteomes" id="UP000294343"/>
    </source>
</evidence>
<protein>
    <recommendedName>
        <fullName evidence="2">UPF0125 protein ERCIPSPA2889_563</fullName>
    </recommendedName>
</protein>
<dbReference type="RefSeq" id="WP_157989319.1">
    <property type="nucleotide sequence ID" value="NZ_LR217730.1"/>
</dbReference>
<reference evidence="3 4" key="1">
    <citation type="submission" date="2019-02" db="EMBL/GenBank/DDBJ databases">
        <authorList>
            <person name="Manzano-Marin A."/>
            <person name="Manzano-Marin A."/>
        </authorList>
    </citation>
    <scope>NUCLEOTIDE SEQUENCE [LARGE SCALE GENOMIC DNA]</scope>
    <source>
        <strain evidence="3 4">ErCipseudotsugae</strain>
    </source>
</reference>
<dbReference type="Proteomes" id="UP000294343">
    <property type="component" value="Chromosome"/>
</dbReference>
<evidence type="ECO:0000313" key="3">
    <source>
        <dbReference type="EMBL" id="VFP86453.1"/>
    </source>
</evidence>
<dbReference type="InterPro" id="IPR016155">
    <property type="entry name" value="Mopterin_synth/thiamin_S_b"/>
</dbReference>
<dbReference type="PANTHER" id="PTHR37483">
    <property type="entry name" value="UPF0125 PROTEIN RATB"/>
    <property type="match status" value="1"/>
</dbReference>
<dbReference type="PANTHER" id="PTHR37483:SF1">
    <property type="entry name" value="UPF0125 PROTEIN RATB"/>
    <property type="match status" value="1"/>
</dbReference>
<evidence type="ECO:0000256" key="2">
    <source>
        <dbReference type="HAMAP-Rule" id="MF_00460"/>
    </source>
</evidence>